<feature type="region of interest" description="Disordered" evidence="2">
    <location>
        <begin position="1"/>
        <end position="31"/>
    </location>
</feature>
<dbReference type="EMBL" id="JBANRG010000031">
    <property type="protein sequence ID" value="KAK7451237.1"/>
    <property type="molecule type" value="Genomic_DNA"/>
</dbReference>
<keyword evidence="4" id="KW-1185">Reference proteome</keyword>
<dbReference type="InterPro" id="IPR013762">
    <property type="entry name" value="Integrase-like_cat_sf"/>
</dbReference>
<keyword evidence="1" id="KW-0233">DNA recombination</keyword>
<dbReference type="InterPro" id="IPR011010">
    <property type="entry name" value="DNA_brk_join_enz"/>
</dbReference>
<feature type="compositionally biased region" description="Polar residues" evidence="2">
    <location>
        <begin position="1"/>
        <end position="11"/>
    </location>
</feature>
<dbReference type="Proteomes" id="UP001498398">
    <property type="component" value="Unassembled WGS sequence"/>
</dbReference>
<feature type="compositionally biased region" description="Pro residues" evidence="2">
    <location>
        <begin position="542"/>
        <end position="551"/>
    </location>
</feature>
<dbReference type="Gene3D" id="1.10.443.10">
    <property type="entry name" value="Intergrase catalytic core"/>
    <property type="match status" value="1"/>
</dbReference>
<evidence type="ECO:0000256" key="2">
    <source>
        <dbReference type="SAM" id="MobiDB-lite"/>
    </source>
</evidence>
<name>A0ABR1JA68_9AGAR</name>
<organism evidence="3 4">
    <name type="scientific">Marasmiellus scandens</name>
    <dbReference type="NCBI Taxonomy" id="2682957"/>
    <lineage>
        <taxon>Eukaryota</taxon>
        <taxon>Fungi</taxon>
        <taxon>Dikarya</taxon>
        <taxon>Basidiomycota</taxon>
        <taxon>Agaricomycotina</taxon>
        <taxon>Agaricomycetes</taxon>
        <taxon>Agaricomycetidae</taxon>
        <taxon>Agaricales</taxon>
        <taxon>Marasmiineae</taxon>
        <taxon>Omphalotaceae</taxon>
        <taxon>Marasmiellus</taxon>
    </lineage>
</organism>
<evidence type="ECO:0000313" key="4">
    <source>
        <dbReference type="Proteomes" id="UP001498398"/>
    </source>
</evidence>
<evidence type="ECO:0000256" key="1">
    <source>
        <dbReference type="ARBA" id="ARBA00023172"/>
    </source>
</evidence>
<comment type="caution">
    <text evidence="3">The sequence shown here is derived from an EMBL/GenBank/DDBJ whole genome shotgun (WGS) entry which is preliminary data.</text>
</comment>
<reference evidence="3 4" key="1">
    <citation type="submission" date="2024-01" db="EMBL/GenBank/DDBJ databases">
        <title>A draft genome for the cacao thread blight pathogen Marasmiellus scandens.</title>
        <authorList>
            <person name="Baruah I.K."/>
            <person name="Leung J."/>
            <person name="Bukari Y."/>
            <person name="Amoako-Attah I."/>
            <person name="Meinhardt L.W."/>
            <person name="Bailey B.A."/>
            <person name="Cohen S.P."/>
        </authorList>
    </citation>
    <scope>NUCLEOTIDE SEQUENCE [LARGE SCALE GENOMIC DNA]</scope>
    <source>
        <strain evidence="3 4">GH-19</strain>
    </source>
</reference>
<protein>
    <submittedName>
        <fullName evidence="3">Uncharacterized protein</fullName>
    </submittedName>
</protein>
<dbReference type="SUPFAM" id="SSF56349">
    <property type="entry name" value="DNA breaking-rejoining enzymes"/>
    <property type="match status" value="1"/>
</dbReference>
<feature type="region of interest" description="Disordered" evidence="2">
    <location>
        <begin position="542"/>
        <end position="570"/>
    </location>
</feature>
<accession>A0ABR1JA68</accession>
<gene>
    <name evidence="3" type="ORF">VKT23_012575</name>
</gene>
<evidence type="ECO:0000313" key="3">
    <source>
        <dbReference type="EMBL" id="KAK7451237.1"/>
    </source>
</evidence>
<sequence>MARTPASSSKPATKKRKVKPVSAKGNCTERHSQLHQELQENIRKHGKSQRTNHLYQGQVDRARAWVKEYAANQAEIEARYQAESGEIEDDNERQAAQLDPEFGTCLMGNPVECTPIAVSLYLHHRCFREGNGKSTAEQIHAALLRHYNLLAGNKYHESQRFHKNDITGEWVGNPLRSSEVETTLQACKNKDGEAQRNHSRPMSMPDQDQIYYYSRSVCPPDFPTSDIKSLALKMKHLYYRAFSSSGITIWMRNAETANLQIKDLDFEPPSEPSGIRSEDYFVLHLLDRKGWQKKMKKNEHQRKGHRYKIYPQPDLPGADMHNHLRAWLDHYTSILMRPLEPDDYIFPSFNATWTSLQPNEPVDSKAIHSLINEFASAAGVKGAGTFTTHCFRRGGAQYRFMYAPVGKRWTLARIRWWGGWAEGEHKDTLLKYLLDELHTYEEDHSDALRPVDRCGSKSHAGEAAELAPLSASEGRLLFTKTLSELTRFIESSLKVGHHAPQTLVNPSPFHSYTPQPYPFVQPNPHASYNSSFWQPGNFPPLCPSYNPPPSQPGQSAPTLPHSPLLSQLGNVGPPGASTYFQIASSSLQTTSLPLSAPGIPVIPPVSRKQGADGFLQVVRDWEHADPRRGLTRALRDWPKEWLQEVGRQALYGQREMIATEFIEEYQRDEDAFRKAYPQHRNGISALLIAIRKKQQGKGVRRIRRSKS</sequence>
<proteinExistence type="predicted"/>